<dbReference type="Gene3D" id="1.25.40.10">
    <property type="entry name" value="Tetratricopeptide repeat domain"/>
    <property type="match status" value="1"/>
</dbReference>
<evidence type="ECO:0000313" key="6">
    <source>
        <dbReference type="Proteomes" id="UP000521943"/>
    </source>
</evidence>
<dbReference type="SMART" id="SM00271">
    <property type="entry name" value="DnaJ"/>
    <property type="match status" value="1"/>
</dbReference>
<dbReference type="InterPro" id="IPR052758">
    <property type="entry name" value="SRC_co-chaperone"/>
</dbReference>
<comment type="caution">
    <text evidence="5">The sequence shown here is derived from an EMBL/GenBank/DDBJ whole genome shotgun (WGS) entry which is preliminary data.</text>
</comment>
<dbReference type="InterPro" id="IPR036869">
    <property type="entry name" value="J_dom_sf"/>
</dbReference>
<dbReference type="SUPFAM" id="SSF48452">
    <property type="entry name" value="TPR-like"/>
    <property type="match status" value="2"/>
</dbReference>
<dbReference type="OrthoDB" id="10250354at2759"/>
<proteinExistence type="predicted"/>
<gene>
    <name evidence="5" type="ORF">DFP72DRAFT_1062616</name>
</gene>
<sequence>MAPKKKNAAKKKAGTPAASPAASTSTVDPTTLNGGSTSHTATPPPETRGQSPDAQEDATKAAEKTKDRGNTAFKAGKYKEAIDLYTEAIVLNPLEPAYLTNRAAAYMALKRFKPALEDCQQAMFILSPGSQSPSQSQPPNAAAQVKALLATCALPASLARLLTLEPTNVPAIQLKQKIGMLEGHVKNFETAYGRKDWAMARLALDKCTQSIEAEGGDVPAEWRVWKVELELARGSWEAASIGANEAVRVAPNSPDALALRGLVLFLTGKLPQALQHKLRKRVKDVERLKEEGNVAFKTGKLQEAVDKYAEALEKIGQSEEEGKGGQIRAYSPVEQGYHSLQDGSFTRTLWRTSTSRWSSSRTRSRRSGTRARCNLNLEKYESAISDFKSAIQEASAEGTASDADVRALKQELKKAEECTESEIKKAYRRESLKHHPDKGGDEEQFKLVSEAYAVLSDSQKRFRYDQGDDDDGMGGDDDMHGHGMHGMSHMDLAELFAQFHGGFPRGGGGGGGRRGGGMGGMGGFPF</sequence>
<evidence type="ECO:0000256" key="2">
    <source>
        <dbReference type="SAM" id="Coils"/>
    </source>
</evidence>
<dbReference type="Pfam" id="PF00226">
    <property type="entry name" value="DnaJ"/>
    <property type="match status" value="1"/>
</dbReference>
<dbReference type="InterPro" id="IPR011990">
    <property type="entry name" value="TPR-like_helical_dom_sf"/>
</dbReference>
<dbReference type="PRINTS" id="PR00625">
    <property type="entry name" value="JDOMAIN"/>
</dbReference>
<accession>A0A8H6I8G1</accession>
<name>A0A8H6I8G1_9AGAR</name>
<feature type="compositionally biased region" description="Basic and acidic residues" evidence="3">
    <location>
        <begin position="57"/>
        <end position="68"/>
    </location>
</feature>
<dbReference type="PROSITE" id="PS50005">
    <property type="entry name" value="TPR"/>
    <property type="match status" value="1"/>
</dbReference>
<dbReference type="SMART" id="SM00028">
    <property type="entry name" value="TPR"/>
    <property type="match status" value="4"/>
</dbReference>
<evidence type="ECO:0000313" key="5">
    <source>
        <dbReference type="EMBL" id="KAF6760875.1"/>
    </source>
</evidence>
<keyword evidence="1" id="KW-0802">TPR repeat</keyword>
<evidence type="ECO:0000256" key="3">
    <source>
        <dbReference type="SAM" id="MobiDB-lite"/>
    </source>
</evidence>
<feature type="compositionally biased region" description="Polar residues" evidence="3">
    <location>
        <begin position="27"/>
        <end position="41"/>
    </location>
</feature>
<dbReference type="SUPFAM" id="SSF46565">
    <property type="entry name" value="Chaperone J-domain"/>
    <property type="match status" value="1"/>
</dbReference>
<feature type="region of interest" description="Disordered" evidence="3">
    <location>
        <begin position="1"/>
        <end position="68"/>
    </location>
</feature>
<protein>
    <recommendedName>
        <fullName evidence="4">J domain-containing protein</fullName>
    </recommendedName>
</protein>
<feature type="coiled-coil region" evidence="2">
    <location>
        <begin position="377"/>
        <end position="429"/>
    </location>
</feature>
<dbReference type="PANTHER" id="PTHR44200:SF1">
    <property type="entry name" value="DNAJ HOMOLOG SUBFAMILY C MEMBER 7"/>
    <property type="match status" value="1"/>
</dbReference>
<keyword evidence="6" id="KW-1185">Reference proteome</keyword>
<dbReference type="PANTHER" id="PTHR44200">
    <property type="entry name" value="DNAJ HOMOLOG SUBFAMILY C MEMBER 7"/>
    <property type="match status" value="1"/>
</dbReference>
<feature type="region of interest" description="Disordered" evidence="3">
    <location>
        <begin position="505"/>
        <end position="526"/>
    </location>
</feature>
<feature type="region of interest" description="Disordered" evidence="3">
    <location>
        <begin position="463"/>
        <end position="485"/>
    </location>
</feature>
<evidence type="ECO:0000256" key="1">
    <source>
        <dbReference type="PROSITE-ProRule" id="PRU00339"/>
    </source>
</evidence>
<dbReference type="EMBL" id="JACGCI010000011">
    <property type="protein sequence ID" value="KAF6760875.1"/>
    <property type="molecule type" value="Genomic_DNA"/>
</dbReference>
<dbReference type="InterPro" id="IPR001623">
    <property type="entry name" value="DnaJ_domain"/>
</dbReference>
<dbReference type="AlphaFoldDB" id="A0A8H6I8G1"/>
<keyword evidence="2" id="KW-0175">Coiled coil</keyword>
<organism evidence="5 6">
    <name type="scientific">Ephemerocybe angulata</name>
    <dbReference type="NCBI Taxonomy" id="980116"/>
    <lineage>
        <taxon>Eukaryota</taxon>
        <taxon>Fungi</taxon>
        <taxon>Dikarya</taxon>
        <taxon>Basidiomycota</taxon>
        <taxon>Agaricomycotina</taxon>
        <taxon>Agaricomycetes</taxon>
        <taxon>Agaricomycetidae</taxon>
        <taxon>Agaricales</taxon>
        <taxon>Agaricineae</taxon>
        <taxon>Psathyrellaceae</taxon>
        <taxon>Ephemerocybe</taxon>
    </lineage>
</organism>
<feature type="repeat" description="TPR" evidence="1">
    <location>
        <begin position="62"/>
        <end position="95"/>
    </location>
</feature>
<dbReference type="InterPro" id="IPR019734">
    <property type="entry name" value="TPR_rpt"/>
</dbReference>
<feature type="compositionally biased region" description="Low complexity" evidence="3">
    <location>
        <begin position="14"/>
        <end position="26"/>
    </location>
</feature>
<feature type="compositionally biased region" description="Basic residues" evidence="3">
    <location>
        <begin position="1"/>
        <end position="13"/>
    </location>
</feature>
<feature type="domain" description="J" evidence="4">
    <location>
        <begin position="407"/>
        <end position="468"/>
    </location>
</feature>
<evidence type="ECO:0000259" key="4">
    <source>
        <dbReference type="PROSITE" id="PS50076"/>
    </source>
</evidence>
<reference evidence="5 6" key="1">
    <citation type="submission" date="2020-07" db="EMBL/GenBank/DDBJ databases">
        <title>Comparative genomics of pyrophilous fungi reveals a link between fire events and developmental genes.</title>
        <authorList>
            <consortium name="DOE Joint Genome Institute"/>
            <person name="Steindorff A.S."/>
            <person name="Carver A."/>
            <person name="Calhoun S."/>
            <person name="Stillman K."/>
            <person name="Liu H."/>
            <person name="Lipzen A."/>
            <person name="Pangilinan J."/>
            <person name="Labutti K."/>
            <person name="Bruns T.D."/>
            <person name="Grigoriev I.V."/>
        </authorList>
    </citation>
    <scope>NUCLEOTIDE SEQUENCE [LARGE SCALE GENOMIC DNA]</scope>
    <source>
        <strain evidence="5 6">CBS 144469</strain>
    </source>
</reference>
<dbReference type="CDD" id="cd06257">
    <property type="entry name" value="DnaJ"/>
    <property type="match status" value="1"/>
</dbReference>
<feature type="compositionally biased region" description="Acidic residues" evidence="3">
    <location>
        <begin position="467"/>
        <end position="476"/>
    </location>
</feature>
<dbReference type="Proteomes" id="UP000521943">
    <property type="component" value="Unassembled WGS sequence"/>
</dbReference>
<dbReference type="PROSITE" id="PS50076">
    <property type="entry name" value="DNAJ_2"/>
    <property type="match status" value="1"/>
</dbReference>
<dbReference type="Gene3D" id="1.10.287.110">
    <property type="entry name" value="DnaJ domain"/>
    <property type="match status" value="1"/>
</dbReference>
<dbReference type="Pfam" id="PF13432">
    <property type="entry name" value="TPR_16"/>
    <property type="match status" value="1"/>
</dbReference>